<evidence type="ECO:0000313" key="3">
    <source>
        <dbReference type="Proteomes" id="UP000323136"/>
    </source>
</evidence>
<keyword evidence="1" id="KW-1133">Transmembrane helix</keyword>
<organism evidence="2 3">
    <name type="scientific">Tenacibaculum adriaticum</name>
    <dbReference type="NCBI Taxonomy" id="413713"/>
    <lineage>
        <taxon>Bacteria</taxon>
        <taxon>Pseudomonadati</taxon>
        <taxon>Bacteroidota</taxon>
        <taxon>Flavobacteriia</taxon>
        <taxon>Flavobacteriales</taxon>
        <taxon>Flavobacteriaceae</taxon>
        <taxon>Tenacibaculum</taxon>
    </lineage>
</organism>
<feature type="transmembrane region" description="Helical" evidence="1">
    <location>
        <begin position="78"/>
        <end position="94"/>
    </location>
</feature>
<proteinExistence type="predicted"/>
<comment type="caution">
    <text evidence="2">The sequence shown here is derived from an EMBL/GenBank/DDBJ whole genome shotgun (WGS) entry which is preliminary data.</text>
</comment>
<dbReference type="Proteomes" id="UP000323136">
    <property type="component" value="Unassembled WGS sequence"/>
</dbReference>
<feature type="transmembrane region" description="Helical" evidence="1">
    <location>
        <begin position="7"/>
        <end position="27"/>
    </location>
</feature>
<evidence type="ECO:0000313" key="2">
    <source>
        <dbReference type="EMBL" id="TYQ00476.1"/>
    </source>
</evidence>
<dbReference type="EMBL" id="VNIA01000001">
    <property type="protein sequence ID" value="TYQ00476.1"/>
    <property type="molecule type" value="Genomic_DNA"/>
</dbReference>
<name>A0A5S5DXA3_9FLAO</name>
<gene>
    <name evidence="2" type="ORF">C7447_1011092</name>
</gene>
<dbReference type="OrthoDB" id="1362378at2"/>
<accession>A0A5S5DXA3</accession>
<keyword evidence="1" id="KW-0812">Transmembrane</keyword>
<feature type="transmembrane region" description="Helical" evidence="1">
    <location>
        <begin position="47"/>
        <end position="66"/>
    </location>
</feature>
<dbReference type="AlphaFoldDB" id="A0A5S5DXA3"/>
<reference evidence="2 3" key="1">
    <citation type="submission" date="2019-07" db="EMBL/GenBank/DDBJ databases">
        <title>Genomic Encyclopedia of Type Strains, Phase IV (KMG-IV): sequencing the most valuable type-strain genomes for metagenomic binning, comparative biology and taxonomic classification.</title>
        <authorList>
            <person name="Goeker M."/>
        </authorList>
    </citation>
    <scope>NUCLEOTIDE SEQUENCE [LARGE SCALE GENOMIC DNA]</scope>
    <source>
        <strain evidence="2 3">DSM 18961</strain>
    </source>
</reference>
<evidence type="ECO:0000256" key="1">
    <source>
        <dbReference type="SAM" id="Phobius"/>
    </source>
</evidence>
<keyword evidence="3" id="KW-1185">Reference proteome</keyword>
<sequence>MGFIKKEILIGVLVSFFATFCGMFIYLEYISRFGFYETIEMIRESGMLGSVIALATIPNLFVFFIFLRKNQEHRARGVLIATIFTALVTFIIKFF</sequence>
<dbReference type="RefSeq" id="WP_148869448.1">
    <property type="nucleotide sequence ID" value="NZ_VNIA01000001.1"/>
</dbReference>
<protein>
    <submittedName>
        <fullName evidence="2">Uncharacterized protein</fullName>
    </submittedName>
</protein>
<keyword evidence="1" id="KW-0472">Membrane</keyword>